<dbReference type="PROSITE" id="PS51194">
    <property type="entry name" value="HELICASE_CTER"/>
    <property type="match status" value="1"/>
</dbReference>
<dbReference type="Gene3D" id="3.90.1440.10">
    <property type="entry name" value="SecA, preprotein cross-linking domain"/>
    <property type="match status" value="1"/>
</dbReference>
<dbReference type="GO" id="GO:0043952">
    <property type="term" value="P:protein transport by the Sec complex"/>
    <property type="evidence" value="ECO:0007669"/>
    <property type="project" value="TreeGrafter"/>
</dbReference>
<keyword evidence="6 15" id="KW-0963">Cytoplasm</keyword>
<dbReference type="Pfam" id="PF07517">
    <property type="entry name" value="SecA_DEAD"/>
    <property type="match status" value="1"/>
</dbReference>
<dbReference type="EMBL" id="PDSK01000035">
    <property type="protein sequence ID" value="PIE35715.1"/>
    <property type="molecule type" value="Genomic_DNA"/>
</dbReference>
<dbReference type="PROSITE" id="PS51192">
    <property type="entry name" value="HELICASE_ATP_BIND_1"/>
    <property type="match status" value="1"/>
</dbReference>
<evidence type="ECO:0000313" key="22">
    <source>
        <dbReference type="Proteomes" id="UP000230821"/>
    </source>
</evidence>
<dbReference type="PANTHER" id="PTHR30612">
    <property type="entry name" value="SECA INNER MEMBRANE COMPONENT OF SEC PROTEIN SECRETION SYSTEM"/>
    <property type="match status" value="1"/>
</dbReference>
<dbReference type="SMART" id="SM00958">
    <property type="entry name" value="SecA_PP_bind"/>
    <property type="match status" value="1"/>
</dbReference>
<dbReference type="CDD" id="cd18803">
    <property type="entry name" value="SF2_C_secA"/>
    <property type="match status" value="1"/>
</dbReference>
<dbReference type="GO" id="GO:0005524">
    <property type="term" value="F:ATP binding"/>
    <property type="evidence" value="ECO:0007669"/>
    <property type="project" value="UniProtKB-UniRule"/>
</dbReference>
<dbReference type="InterPro" id="IPR014018">
    <property type="entry name" value="SecA_motor_DEAD"/>
</dbReference>
<accession>A0A2G6KJ96</accession>
<dbReference type="GO" id="GO:0008564">
    <property type="term" value="F:protein-exporting ATPase activity"/>
    <property type="evidence" value="ECO:0007669"/>
    <property type="project" value="UniProtKB-EC"/>
</dbReference>
<dbReference type="GO" id="GO:0017038">
    <property type="term" value="P:protein import"/>
    <property type="evidence" value="ECO:0007669"/>
    <property type="project" value="InterPro"/>
</dbReference>
<dbReference type="Pfam" id="PF21090">
    <property type="entry name" value="P-loop_SecA"/>
    <property type="match status" value="2"/>
</dbReference>
<dbReference type="InterPro" id="IPR020937">
    <property type="entry name" value="SecA_CS"/>
</dbReference>
<evidence type="ECO:0000256" key="7">
    <source>
        <dbReference type="ARBA" id="ARBA00022723"/>
    </source>
</evidence>
<dbReference type="SUPFAM" id="SSF81767">
    <property type="entry name" value="Pre-protein crosslinking domain of SecA"/>
    <property type="match status" value="1"/>
</dbReference>
<proteinExistence type="inferred from homology"/>
<evidence type="ECO:0000256" key="12">
    <source>
        <dbReference type="ARBA" id="ARBA00022967"/>
    </source>
</evidence>
<dbReference type="FunFam" id="3.40.50.300:FF:000246">
    <property type="entry name" value="Preprotein translocase subunit SecA"/>
    <property type="match status" value="1"/>
</dbReference>
<keyword evidence="7" id="KW-0479">Metal-binding</keyword>
<evidence type="ECO:0000256" key="11">
    <source>
        <dbReference type="ARBA" id="ARBA00022927"/>
    </source>
</evidence>
<dbReference type="EC" id="7.4.2.8" evidence="15"/>
<reference evidence="21 22" key="1">
    <citation type="submission" date="2017-10" db="EMBL/GenBank/DDBJ databases">
        <title>Novel microbial diversity and functional potential in the marine mammal oral microbiome.</title>
        <authorList>
            <person name="Dudek N.K."/>
            <person name="Sun C.L."/>
            <person name="Burstein D."/>
            <person name="Kantor R.S."/>
            <person name="Aliaga Goltsman D.S."/>
            <person name="Bik E.M."/>
            <person name="Thomas B.C."/>
            <person name="Banfield J.F."/>
            <person name="Relman D.A."/>
        </authorList>
    </citation>
    <scope>NUCLEOTIDE SEQUENCE [LARGE SCALE GENOMIC DNA]</scope>
    <source>
        <strain evidence="21">DOLJORAL78_47_16</strain>
    </source>
</reference>
<evidence type="ECO:0000256" key="17">
    <source>
        <dbReference type="SAM" id="MobiDB-lite"/>
    </source>
</evidence>
<name>A0A2G6KJ96_9BACT</name>
<evidence type="ECO:0000256" key="3">
    <source>
        <dbReference type="ARBA" id="ARBA00007650"/>
    </source>
</evidence>
<evidence type="ECO:0000256" key="1">
    <source>
        <dbReference type="ARBA" id="ARBA00001947"/>
    </source>
</evidence>
<evidence type="ECO:0000259" key="19">
    <source>
        <dbReference type="PROSITE" id="PS51194"/>
    </source>
</evidence>
<sequence length="1109" mass="127668">MIMFKTLLHKFIKPKNVRTLNEFQSAVDAINALESRYEQYSDDEVRGMTESFRKKIIEDAVKGSKSRLENDSRGLRKHLEEVLGEEEGNDFLAVGVKKYHNKVLTRILTTLDNEITLKVKEICELAQFEDTDAQLVREGIEDYLREILHEEMEKSMNEILPDAFAVVREASKRTLQLRHFDVQLMGGIALHQGRIAEMKTGEGKTLVATLPVYLNALSGRGVHVVTVNDYLARRDSEWMGKIYTFLGLTVGVIQNSMSPRDRQHAYSCDITYGTNNEYGFDYLRDNLKSDPDERVQRELHYAIVDEVDSILIDEARTPLIISGEVEHDSNKFLDFRKPVRGLVDRQWTILNDLFRKVKKYDDTDPEAYEKFETLLKIERGNPKNDQLLEYIADNKTARKQMLQVENDYMRDKRSHELSEGLMFAISEKENNVELTEAGQHLLSQKEADLFVLPDVDEEFHRIDGDDSLDEHQKAETKRTVSKLYDERHEKIHNITQLIKAYTLFKKDVDYVVNGNEVVIVDEFTGRMMPGRRYSDGLHQALEAKEGVQVAKASQTIASITLQNYFRLYDKLSGMTGTAETEAGEFMDIYKLDVVVIPTNEPLARQDLPDVIYKTENAKFRNAVREIVECYISGQPALVGTITIKVSEELSEMLTLKHLTKILAPEKLEELKTIMKERGHKGKVPHHVLNAKYHEKEAEIVSQAGQWGAVTIATNMAGRGTDIVLGDGVADLGGLHIIGTERHESRRIDNQLRGRSGRQGDAGSSRFYLSLEDDLMRIFGSERIAAIMERLGVDEDEPIEHGLISRTIENAQKKVEGFNFEIRKQLLKYDDVNNKQREVIYTRRDHVIFSDNLERDFFYMVEDVLFDLMEQYAPQDKYPEDWDYDALKSALRDRFHVHQSFDHLDKEEINRDDLYDVLKKAFTQAFQEKQDTLNQIPDEPFQMFFGPMKEDDSKINVFLRAVMLRVIDRSWMDNLQSLDHLKEGISLRSYGQKDPLLEYKREAFDIFAEMIDRINSETVELVMKFSIRAEPSQPQHRGIIASLNERTEDSQGMAMRRGRQAQQRSVDDMATNTSESDTAPRPVVRSQPKVGRNDPCPCGSGKKYKKCCGR</sequence>
<dbReference type="CDD" id="cd17928">
    <property type="entry name" value="DEXDc_SecA"/>
    <property type="match status" value="1"/>
</dbReference>
<evidence type="ECO:0000256" key="13">
    <source>
        <dbReference type="ARBA" id="ARBA00023010"/>
    </source>
</evidence>
<dbReference type="Pfam" id="PF01043">
    <property type="entry name" value="SecA_PP_bind"/>
    <property type="match status" value="1"/>
</dbReference>
<protein>
    <recommendedName>
        <fullName evidence="15 16">Protein translocase subunit SecA</fullName>
        <ecNumber evidence="15">7.4.2.8</ecNumber>
    </recommendedName>
</protein>
<comment type="similarity">
    <text evidence="3 15 16">Belongs to the SecA family.</text>
</comment>
<feature type="binding site" evidence="15">
    <location>
        <position position="183"/>
    </location>
    <ligand>
        <name>ATP</name>
        <dbReference type="ChEBI" id="CHEBI:30616"/>
    </ligand>
</feature>
<dbReference type="InterPro" id="IPR036670">
    <property type="entry name" value="SecA_X-link_sf"/>
</dbReference>
<comment type="catalytic activity">
    <reaction evidence="15">
        <text>ATP + H2O + cellular proteinSide 1 = ADP + phosphate + cellular proteinSide 2.</text>
        <dbReference type="EC" id="7.4.2.8"/>
    </reaction>
</comment>
<dbReference type="InterPro" id="IPR044722">
    <property type="entry name" value="SecA_SF2_C"/>
</dbReference>
<feature type="region of interest" description="Disordered" evidence="17">
    <location>
        <begin position="1043"/>
        <end position="1109"/>
    </location>
</feature>
<feature type="domain" description="Helicase ATP-binding" evidence="18">
    <location>
        <begin position="185"/>
        <end position="343"/>
    </location>
</feature>
<dbReference type="SUPFAM" id="SSF81886">
    <property type="entry name" value="Helical scaffold and wing domains of SecA"/>
    <property type="match status" value="1"/>
</dbReference>
<dbReference type="InterPro" id="IPR011130">
    <property type="entry name" value="SecA_preprotein_X-link_dom"/>
</dbReference>
<dbReference type="GO" id="GO:0031522">
    <property type="term" value="C:cell envelope Sec protein transport complex"/>
    <property type="evidence" value="ECO:0007669"/>
    <property type="project" value="TreeGrafter"/>
</dbReference>
<dbReference type="InterPro" id="IPR001650">
    <property type="entry name" value="Helicase_C-like"/>
</dbReference>
<evidence type="ECO:0000256" key="5">
    <source>
        <dbReference type="ARBA" id="ARBA00022475"/>
    </source>
</evidence>
<keyword evidence="5 15" id="KW-1003">Cell membrane</keyword>
<dbReference type="AlphaFoldDB" id="A0A2G6KJ96"/>
<evidence type="ECO:0000256" key="15">
    <source>
        <dbReference type="HAMAP-Rule" id="MF_01382"/>
    </source>
</evidence>
<feature type="compositionally biased region" description="Low complexity" evidence="17">
    <location>
        <begin position="1050"/>
        <end position="1063"/>
    </location>
</feature>
<dbReference type="SUPFAM" id="SSF52540">
    <property type="entry name" value="P-loop containing nucleoside triphosphate hydrolases"/>
    <property type="match status" value="2"/>
</dbReference>
<dbReference type="GO" id="GO:0046872">
    <property type="term" value="F:metal ion binding"/>
    <property type="evidence" value="ECO:0007669"/>
    <property type="project" value="UniProtKB-KW"/>
</dbReference>
<evidence type="ECO:0000259" key="18">
    <source>
        <dbReference type="PROSITE" id="PS51192"/>
    </source>
</evidence>
<keyword evidence="14 15" id="KW-0472">Membrane</keyword>
<keyword evidence="9" id="KW-0862">Zinc</keyword>
<dbReference type="GO" id="GO:0005829">
    <property type="term" value="C:cytosol"/>
    <property type="evidence" value="ECO:0007669"/>
    <property type="project" value="TreeGrafter"/>
</dbReference>
<dbReference type="PROSITE" id="PS01312">
    <property type="entry name" value="SECA"/>
    <property type="match status" value="1"/>
</dbReference>
<dbReference type="FunFam" id="3.40.50.300:FF:000429">
    <property type="entry name" value="Preprotein translocase subunit SecA"/>
    <property type="match status" value="1"/>
</dbReference>
<feature type="binding site" evidence="15">
    <location>
        <begin position="201"/>
        <end position="205"/>
    </location>
    <ligand>
        <name>ATP</name>
        <dbReference type="ChEBI" id="CHEBI:30616"/>
    </ligand>
</feature>
<evidence type="ECO:0000256" key="6">
    <source>
        <dbReference type="ARBA" id="ARBA00022490"/>
    </source>
</evidence>
<dbReference type="InterPro" id="IPR027417">
    <property type="entry name" value="P-loop_NTPase"/>
</dbReference>
<evidence type="ECO:0000256" key="8">
    <source>
        <dbReference type="ARBA" id="ARBA00022741"/>
    </source>
</evidence>
<evidence type="ECO:0000256" key="2">
    <source>
        <dbReference type="ARBA" id="ARBA00004170"/>
    </source>
</evidence>
<dbReference type="PRINTS" id="PR00906">
    <property type="entry name" value="SECA"/>
</dbReference>
<keyword evidence="12 15" id="KW-1278">Translocase</keyword>
<feature type="binding site" evidence="15">
    <location>
        <position position="721"/>
    </location>
    <ligand>
        <name>ATP</name>
        <dbReference type="ChEBI" id="CHEBI:30616"/>
    </ligand>
</feature>
<dbReference type="PROSITE" id="PS51196">
    <property type="entry name" value="SECA_MOTOR_DEAD"/>
    <property type="match status" value="1"/>
</dbReference>
<dbReference type="InterPro" id="IPR011115">
    <property type="entry name" value="SecA_DEAD"/>
</dbReference>
<dbReference type="Pfam" id="PF07516">
    <property type="entry name" value="SecA_SW"/>
    <property type="match status" value="1"/>
</dbReference>
<dbReference type="GO" id="GO:0065002">
    <property type="term" value="P:intracellular protein transmembrane transport"/>
    <property type="evidence" value="ECO:0007669"/>
    <property type="project" value="UniProtKB-UniRule"/>
</dbReference>
<evidence type="ECO:0000256" key="14">
    <source>
        <dbReference type="ARBA" id="ARBA00023136"/>
    </source>
</evidence>
<keyword evidence="8 15" id="KW-0547">Nucleotide-binding</keyword>
<evidence type="ECO:0000313" key="21">
    <source>
        <dbReference type="EMBL" id="PIE35715.1"/>
    </source>
</evidence>
<dbReference type="SMART" id="SM00957">
    <property type="entry name" value="SecA_DEAD"/>
    <property type="match status" value="1"/>
</dbReference>
<comment type="subcellular location">
    <subcellularLocation>
        <location evidence="15">Cell membrane</location>
        <topology evidence="15">Peripheral membrane protein</topology>
        <orientation evidence="15">Cytoplasmic side</orientation>
    </subcellularLocation>
    <subcellularLocation>
        <location evidence="15">Cytoplasm</location>
    </subcellularLocation>
    <subcellularLocation>
        <location evidence="2">Membrane</location>
        <topology evidence="2">Peripheral membrane protein</topology>
    </subcellularLocation>
    <text evidence="15">Distribution is 50-50.</text>
</comment>
<feature type="domain" description="Helicase C-terminal" evidence="19">
    <location>
        <begin position="622"/>
        <end position="815"/>
    </location>
</feature>
<gene>
    <name evidence="15 21" type="primary">secA</name>
    <name evidence="21" type="ORF">CSA56_03100</name>
</gene>
<dbReference type="Gene3D" id="3.40.50.300">
    <property type="entry name" value="P-loop containing nucleotide triphosphate hydrolases"/>
    <property type="match status" value="3"/>
</dbReference>
<evidence type="ECO:0000256" key="16">
    <source>
        <dbReference type="RuleBase" id="RU003874"/>
    </source>
</evidence>
<comment type="function">
    <text evidence="15">Part of the Sec protein translocase complex. Interacts with the SecYEG preprotein conducting channel. Has a central role in coupling the hydrolysis of ATP to the transfer of proteins into and across the cell membrane, serving as an ATP-driven molecular motor driving the stepwise translocation of polypeptide chains across the membrane.</text>
</comment>
<dbReference type="NCBIfam" id="TIGR00963">
    <property type="entry name" value="secA"/>
    <property type="match status" value="1"/>
</dbReference>
<dbReference type="InterPro" id="IPR036266">
    <property type="entry name" value="SecA_Wing/Scaffold_sf"/>
</dbReference>
<organism evidence="21 22">
    <name type="scientific">candidate division KSB3 bacterium</name>
    <dbReference type="NCBI Taxonomy" id="2044937"/>
    <lineage>
        <taxon>Bacteria</taxon>
        <taxon>candidate division KSB3</taxon>
    </lineage>
</organism>
<evidence type="ECO:0000256" key="10">
    <source>
        <dbReference type="ARBA" id="ARBA00022840"/>
    </source>
</evidence>
<keyword evidence="13 15" id="KW-0811">Translocation</keyword>
<keyword evidence="4 15" id="KW-0813">Transport</keyword>
<dbReference type="HAMAP" id="MF_01382">
    <property type="entry name" value="SecA"/>
    <property type="match status" value="1"/>
</dbReference>
<evidence type="ECO:0000256" key="9">
    <source>
        <dbReference type="ARBA" id="ARBA00022833"/>
    </source>
</evidence>
<evidence type="ECO:0000256" key="4">
    <source>
        <dbReference type="ARBA" id="ARBA00022448"/>
    </source>
</evidence>
<dbReference type="InterPro" id="IPR014001">
    <property type="entry name" value="Helicase_ATP-bd"/>
</dbReference>
<comment type="caution">
    <text evidence="21">The sequence shown here is derived from an EMBL/GenBank/DDBJ whole genome shotgun (WGS) entry which is preliminary data.</text>
</comment>
<dbReference type="GO" id="GO:0006605">
    <property type="term" value="P:protein targeting"/>
    <property type="evidence" value="ECO:0007669"/>
    <property type="project" value="UniProtKB-UniRule"/>
</dbReference>
<dbReference type="Gene3D" id="1.10.3060.10">
    <property type="entry name" value="Helical scaffold and wing domains of SecA"/>
    <property type="match status" value="1"/>
</dbReference>
<dbReference type="InterPro" id="IPR004027">
    <property type="entry name" value="SEC_C_motif"/>
</dbReference>
<comment type="subunit">
    <text evidence="15">Monomer and homodimer. Part of the essential Sec protein translocation apparatus which comprises SecA, SecYEG and auxiliary proteins SecDF. Other proteins may also be involved.</text>
</comment>
<feature type="domain" description="SecA family profile" evidence="20">
    <location>
        <begin position="5"/>
        <end position="799"/>
    </location>
</feature>
<dbReference type="GO" id="GO:0005886">
    <property type="term" value="C:plasma membrane"/>
    <property type="evidence" value="ECO:0007669"/>
    <property type="project" value="UniProtKB-SubCell"/>
</dbReference>
<dbReference type="InterPro" id="IPR000185">
    <property type="entry name" value="SecA"/>
</dbReference>
<dbReference type="PANTHER" id="PTHR30612:SF0">
    <property type="entry name" value="CHLOROPLAST PROTEIN-TRANSPORTING ATPASE"/>
    <property type="match status" value="1"/>
</dbReference>
<dbReference type="InterPro" id="IPR011116">
    <property type="entry name" value="SecA_Wing/Scaffold"/>
</dbReference>
<dbReference type="Proteomes" id="UP000230821">
    <property type="component" value="Unassembled WGS sequence"/>
</dbReference>
<keyword evidence="11 15" id="KW-0653">Protein transport</keyword>
<keyword evidence="10 15" id="KW-0067">ATP-binding</keyword>
<evidence type="ECO:0000259" key="20">
    <source>
        <dbReference type="PROSITE" id="PS51196"/>
    </source>
</evidence>
<comment type="cofactor">
    <cofactor evidence="1">
        <name>Zn(2+)</name>
        <dbReference type="ChEBI" id="CHEBI:29105"/>
    </cofactor>
</comment>
<dbReference type="Pfam" id="PF02810">
    <property type="entry name" value="SEC-C"/>
    <property type="match status" value="1"/>
</dbReference>